<reference evidence="2" key="1">
    <citation type="journal article" date="2019" name="Plant Biotechnol. J.">
        <title>Genome sequencing of the Australian wild diploid species Gossypium australe highlights disease resistance and delayed gland morphogenesis.</title>
        <authorList>
            <person name="Cai Y."/>
            <person name="Cai X."/>
            <person name="Wang Q."/>
            <person name="Wang P."/>
            <person name="Zhang Y."/>
            <person name="Cai C."/>
            <person name="Xu Y."/>
            <person name="Wang K."/>
            <person name="Zhou Z."/>
            <person name="Wang C."/>
            <person name="Geng S."/>
            <person name="Li B."/>
            <person name="Dong Q."/>
            <person name="Hou Y."/>
            <person name="Wang H."/>
            <person name="Ai P."/>
            <person name="Liu Z."/>
            <person name="Yi F."/>
            <person name="Sun M."/>
            <person name="An G."/>
            <person name="Cheng J."/>
            <person name="Zhang Y."/>
            <person name="Shi Q."/>
            <person name="Xie Y."/>
            <person name="Shi X."/>
            <person name="Chang Y."/>
            <person name="Huang F."/>
            <person name="Chen Y."/>
            <person name="Hong S."/>
            <person name="Mi L."/>
            <person name="Sun Q."/>
            <person name="Zhang L."/>
            <person name="Zhou B."/>
            <person name="Peng R."/>
            <person name="Zhang X."/>
            <person name="Liu F."/>
        </authorList>
    </citation>
    <scope>NUCLEOTIDE SEQUENCE [LARGE SCALE GENOMIC DNA]</scope>
    <source>
        <strain evidence="2">cv. PA1801</strain>
    </source>
</reference>
<protein>
    <submittedName>
        <fullName evidence="1">TSL-kinase interacting protein 1-like isoform X2</fullName>
    </submittedName>
</protein>
<accession>A0A5B6V748</accession>
<sequence>MEEGLRRPCSQTWGGLWEVLLPHIGKAYGRYPMSVALSLTLLNWNEVESNKCPTQAYERRLTRVLLPHMRETFKRYFVAIGPSCYIVVDKLYAFSCDAINMRTESQVSIASEAQNNQENIPIQVGDPNVVLSTSNNSVLEQPGMSMHL</sequence>
<organism evidence="1 2">
    <name type="scientific">Gossypium australe</name>
    <dbReference type="NCBI Taxonomy" id="47621"/>
    <lineage>
        <taxon>Eukaryota</taxon>
        <taxon>Viridiplantae</taxon>
        <taxon>Streptophyta</taxon>
        <taxon>Embryophyta</taxon>
        <taxon>Tracheophyta</taxon>
        <taxon>Spermatophyta</taxon>
        <taxon>Magnoliopsida</taxon>
        <taxon>eudicotyledons</taxon>
        <taxon>Gunneridae</taxon>
        <taxon>Pentapetalae</taxon>
        <taxon>rosids</taxon>
        <taxon>malvids</taxon>
        <taxon>Malvales</taxon>
        <taxon>Malvaceae</taxon>
        <taxon>Malvoideae</taxon>
        <taxon>Gossypium</taxon>
    </lineage>
</organism>
<evidence type="ECO:0000313" key="1">
    <source>
        <dbReference type="EMBL" id="KAA3464980.1"/>
    </source>
</evidence>
<dbReference type="GO" id="GO:0016301">
    <property type="term" value="F:kinase activity"/>
    <property type="evidence" value="ECO:0007669"/>
    <property type="project" value="UniProtKB-KW"/>
</dbReference>
<keyword evidence="1" id="KW-0808">Transferase</keyword>
<dbReference type="AlphaFoldDB" id="A0A5B6V748"/>
<keyword evidence="2" id="KW-1185">Reference proteome</keyword>
<gene>
    <name evidence="1" type="ORF">EPI10_000194</name>
</gene>
<evidence type="ECO:0000313" key="2">
    <source>
        <dbReference type="Proteomes" id="UP000325315"/>
    </source>
</evidence>
<comment type="caution">
    <text evidence="1">The sequence shown here is derived from an EMBL/GenBank/DDBJ whole genome shotgun (WGS) entry which is preliminary data.</text>
</comment>
<dbReference type="Proteomes" id="UP000325315">
    <property type="component" value="Unassembled WGS sequence"/>
</dbReference>
<keyword evidence="1" id="KW-0418">Kinase</keyword>
<dbReference type="OrthoDB" id="10454692at2759"/>
<proteinExistence type="predicted"/>
<name>A0A5B6V748_9ROSI</name>
<dbReference type="EMBL" id="SMMG02000007">
    <property type="protein sequence ID" value="KAA3464980.1"/>
    <property type="molecule type" value="Genomic_DNA"/>
</dbReference>